<reference evidence="2 3" key="1">
    <citation type="journal article" date="2012" name="Eukaryot. Cell">
        <title>Draft genome sequence of Wickerhamomyces ciferrii NRRL Y-1031 F-60-10.</title>
        <authorList>
            <person name="Schneider J."/>
            <person name="Andrea H."/>
            <person name="Blom J."/>
            <person name="Jaenicke S."/>
            <person name="Ruckert C."/>
            <person name="Schorsch C."/>
            <person name="Szczepanowski R."/>
            <person name="Farwick M."/>
            <person name="Goesmann A."/>
            <person name="Puhler A."/>
            <person name="Schaffer S."/>
            <person name="Tauch A."/>
            <person name="Kohler T."/>
            <person name="Brinkrolf K."/>
        </authorList>
    </citation>
    <scope>NUCLEOTIDE SEQUENCE [LARGE SCALE GENOMIC DNA]</scope>
    <source>
        <strain evidence="3">ATCC 14091 / BCRC 22168 / CBS 111 / JCM 3599 / NBRC 0793 / NRRL Y-1031 F-60-10</strain>
    </source>
</reference>
<dbReference type="InParanoid" id="K0KLE6"/>
<evidence type="ECO:0000256" key="1">
    <source>
        <dbReference type="SAM" id="MobiDB-lite"/>
    </source>
</evidence>
<gene>
    <name evidence="2" type="ORF">BN7_1738</name>
</gene>
<feature type="region of interest" description="Disordered" evidence="1">
    <location>
        <begin position="412"/>
        <end position="445"/>
    </location>
</feature>
<keyword evidence="3" id="KW-1185">Reference proteome</keyword>
<feature type="compositionally biased region" description="Basic and acidic residues" evidence="1">
    <location>
        <begin position="422"/>
        <end position="439"/>
    </location>
</feature>
<name>K0KLE6_WICCF</name>
<evidence type="ECO:0000313" key="3">
    <source>
        <dbReference type="Proteomes" id="UP000009328"/>
    </source>
</evidence>
<feature type="compositionally biased region" description="Basic and acidic residues" evidence="1">
    <location>
        <begin position="92"/>
        <end position="102"/>
    </location>
</feature>
<feature type="compositionally biased region" description="Polar residues" evidence="1">
    <location>
        <begin position="139"/>
        <end position="149"/>
    </location>
</feature>
<feature type="compositionally biased region" description="Low complexity" evidence="1">
    <location>
        <begin position="111"/>
        <end position="122"/>
    </location>
</feature>
<dbReference type="Proteomes" id="UP000009328">
    <property type="component" value="Unassembled WGS sequence"/>
</dbReference>
<comment type="caution">
    <text evidence="2">The sequence shown here is derived from an EMBL/GenBank/DDBJ whole genome shotgun (WGS) entry which is preliminary data.</text>
</comment>
<feature type="region of interest" description="Disordered" evidence="1">
    <location>
        <begin position="92"/>
        <end position="169"/>
    </location>
</feature>
<dbReference type="HOGENOM" id="CLU_392880_0_0_1"/>
<dbReference type="EMBL" id="CAIF01000039">
    <property type="protein sequence ID" value="CCH42194.1"/>
    <property type="molecule type" value="Genomic_DNA"/>
</dbReference>
<accession>K0KLE6</accession>
<protein>
    <submittedName>
        <fullName evidence="2">Secreted protein</fullName>
    </submittedName>
</protein>
<organism evidence="2 3">
    <name type="scientific">Wickerhamomyces ciferrii (strain ATCC 14091 / BCRC 22168 / CBS 111 / JCM 3599 / NBRC 0793 / NRRL Y-1031 F-60-10)</name>
    <name type="common">Yeast</name>
    <name type="synonym">Pichia ciferrii</name>
    <dbReference type="NCBI Taxonomy" id="1206466"/>
    <lineage>
        <taxon>Eukaryota</taxon>
        <taxon>Fungi</taxon>
        <taxon>Dikarya</taxon>
        <taxon>Ascomycota</taxon>
        <taxon>Saccharomycotina</taxon>
        <taxon>Saccharomycetes</taxon>
        <taxon>Phaffomycetales</taxon>
        <taxon>Wickerhamomycetaceae</taxon>
        <taxon>Wickerhamomyces</taxon>
    </lineage>
</organism>
<evidence type="ECO:0000313" key="2">
    <source>
        <dbReference type="EMBL" id="CCH42194.1"/>
    </source>
</evidence>
<sequence length="702" mass="81843">MDVVIGATLAGTLLIACVSFLAGGRISHNGERHQTLYQRPSPQIHQASSQRPFLTSQENAKRISYQRHYSQPNEYSKLINIEARQALNYVEDGNKSEHESVKRPSQIIRPNDNSNFVNNEVNRGSNNVEDDNKAESDSVNRSNQINVPSLNREISPPKTRRRKRGIRQPLRFKRDQYTREQLDFFKKIEIEYINWFNSRKSNEKDLIGFHSSKIIKDHLMTSDRWDQWYKNSREFGLLNHLYDATYMRSYDVFNGLHLSTLGYFRPFRNPKTLPYQHSPIPMIECDYFKVNKVQEFFNPHIATFDNYPKFDFDPLFKSTFNIVEDLFSVFDGDCDQILSIAEAHGKDYTVFELTASPGLPFLRFASVKADCLDWISELSLNTYRDVHKMGAKALAPVCFGKKYILDDSNIKHDTEDQSNSSIRRERKEAKKLRKTEMETHSTNVDQEERLESNGDFYNEKYMGSWCYPAITTVFERMFTTPIYNEIVDPNNWSKSPFKLPYENYYNKLNSYGNFRYCEFEILNIHQNIPPYFLRNTFKIIHRWIFNKDIINNNHKGRKESDSSNHRLFKALEDFFINTFIVSPKGQLIRKSHGAAFGSEFTLLVISIMSTFLGVYCMLNQGVEVEPKNKNIVVLGNSVSMCVPHTFNVIQMIKDIESFGFAVDATNLHFGKDHSFETKKEEVSPTSDDLEFEDISAYYDDEL</sequence>
<dbReference type="AlphaFoldDB" id="K0KLE6"/>
<proteinExistence type="predicted"/>